<dbReference type="PANTHER" id="PTHR42912:SF93">
    <property type="entry name" value="N6-ADENOSINE-METHYLTRANSFERASE TMT1A"/>
    <property type="match status" value="1"/>
</dbReference>
<dbReference type="EMBL" id="JAINVZ010000002">
    <property type="protein sequence ID" value="MBY8883995.1"/>
    <property type="molecule type" value="Genomic_DNA"/>
</dbReference>
<name>A0ABS7QNK3_9ACTN</name>
<dbReference type="CDD" id="cd02440">
    <property type="entry name" value="AdoMet_MTases"/>
    <property type="match status" value="1"/>
</dbReference>
<dbReference type="SUPFAM" id="SSF53335">
    <property type="entry name" value="S-adenosyl-L-methionine-dependent methyltransferases"/>
    <property type="match status" value="1"/>
</dbReference>
<evidence type="ECO:0000256" key="3">
    <source>
        <dbReference type="ARBA" id="ARBA00022691"/>
    </source>
</evidence>
<keyword evidence="3" id="KW-0949">S-adenosyl-L-methionine</keyword>
<evidence type="ECO:0000313" key="5">
    <source>
        <dbReference type="EMBL" id="MBY8883995.1"/>
    </source>
</evidence>
<dbReference type="InterPro" id="IPR050508">
    <property type="entry name" value="Methyltransf_Superfamily"/>
</dbReference>
<dbReference type="InterPro" id="IPR013216">
    <property type="entry name" value="Methyltransf_11"/>
</dbReference>
<dbReference type="Gene3D" id="3.40.50.150">
    <property type="entry name" value="Vaccinia Virus protein VP39"/>
    <property type="match status" value="1"/>
</dbReference>
<feature type="domain" description="Ribosomal RNA adenine methylase transferase N-terminal" evidence="4">
    <location>
        <begin position="24"/>
        <end position="142"/>
    </location>
</feature>
<accession>A0ABS7QNK3</accession>
<sequence>MPMNLIHRKLCSSDAWARKIEEGVLPWALDGLDLGTDVLEIGPGFGATTRVLVRRVPRLTALEVDPASARLLEREFGDRARIVQGDGSAMPLPDAAFDAVVCFTMLHHVPSPALQDRLFAEARRVLRPGGVFTGTDSLTSRRFRLLHIGDTRVEVDPDTLPPRLSEAGFGKTEVVRGEGSFRFRAWTGD</sequence>
<evidence type="ECO:0000256" key="2">
    <source>
        <dbReference type="ARBA" id="ARBA00022679"/>
    </source>
</evidence>
<gene>
    <name evidence="5" type="ORF">K7472_03950</name>
</gene>
<dbReference type="Proteomes" id="UP001198565">
    <property type="component" value="Unassembled WGS sequence"/>
</dbReference>
<dbReference type="PANTHER" id="PTHR42912">
    <property type="entry name" value="METHYLTRANSFERASE"/>
    <property type="match status" value="1"/>
</dbReference>
<proteinExistence type="predicted"/>
<dbReference type="GO" id="GO:0008168">
    <property type="term" value="F:methyltransferase activity"/>
    <property type="evidence" value="ECO:0007669"/>
    <property type="project" value="UniProtKB-KW"/>
</dbReference>
<dbReference type="Pfam" id="PF08241">
    <property type="entry name" value="Methyltransf_11"/>
    <property type="match status" value="1"/>
</dbReference>
<comment type="caution">
    <text evidence="5">The sequence shown here is derived from an EMBL/GenBank/DDBJ whole genome shotgun (WGS) entry which is preliminary data.</text>
</comment>
<dbReference type="InterPro" id="IPR029063">
    <property type="entry name" value="SAM-dependent_MTases_sf"/>
</dbReference>
<evidence type="ECO:0000259" key="4">
    <source>
        <dbReference type="SMART" id="SM00650"/>
    </source>
</evidence>
<protein>
    <submittedName>
        <fullName evidence="5">Class I SAM-dependent methyltransferase</fullName>
    </submittedName>
</protein>
<keyword evidence="1 5" id="KW-0489">Methyltransferase</keyword>
<evidence type="ECO:0000313" key="6">
    <source>
        <dbReference type="Proteomes" id="UP001198565"/>
    </source>
</evidence>
<organism evidence="5 6">
    <name type="scientific">Streptantibioticus parmotrematis</name>
    <dbReference type="NCBI Taxonomy" id="2873249"/>
    <lineage>
        <taxon>Bacteria</taxon>
        <taxon>Bacillati</taxon>
        <taxon>Actinomycetota</taxon>
        <taxon>Actinomycetes</taxon>
        <taxon>Kitasatosporales</taxon>
        <taxon>Streptomycetaceae</taxon>
        <taxon>Streptantibioticus</taxon>
    </lineage>
</organism>
<keyword evidence="6" id="KW-1185">Reference proteome</keyword>
<dbReference type="RefSeq" id="WP_222973868.1">
    <property type="nucleotide sequence ID" value="NZ_JAINVZ010000002.1"/>
</dbReference>
<dbReference type="SMART" id="SM00650">
    <property type="entry name" value="rADc"/>
    <property type="match status" value="1"/>
</dbReference>
<evidence type="ECO:0000256" key="1">
    <source>
        <dbReference type="ARBA" id="ARBA00022603"/>
    </source>
</evidence>
<dbReference type="GO" id="GO:0032259">
    <property type="term" value="P:methylation"/>
    <property type="evidence" value="ECO:0007669"/>
    <property type="project" value="UniProtKB-KW"/>
</dbReference>
<dbReference type="InterPro" id="IPR020598">
    <property type="entry name" value="rRNA_Ade_methylase_Trfase_N"/>
</dbReference>
<reference evidence="5 6" key="1">
    <citation type="submission" date="2021-08" db="EMBL/GenBank/DDBJ databases">
        <title>Streptomyces sp. PTM05 isolated from lichen.</title>
        <authorList>
            <person name="Somphong A."/>
            <person name="Phongsopitanun W."/>
            <person name="Tanasupawat S."/>
        </authorList>
    </citation>
    <scope>NUCLEOTIDE SEQUENCE [LARGE SCALE GENOMIC DNA]</scope>
    <source>
        <strain evidence="5 6">Ptm05</strain>
    </source>
</reference>
<keyword evidence="2" id="KW-0808">Transferase</keyword>